<sequence length="320" mass="35416">MRLTFLFLLLISVSSMAQRTKTVKIILDTDFGNDCDDAAALAILHQLAYNGEAEILATVYPMNDDLGAAAIDAENTYYGKPNIPVGTYKGTYEYKGKHNDFYNSKLAALPNDLQSGKNAPDAVALYRKILSTQPDRSVTIVVVGPQRLLADLLQSKGDSLSPLDGTALVKKKVVQLVSMGTEYPKGNEWNIRICPDAAQYVEEHWPTPVVYSGFEIGKAIMTGERLITETPENSPVRLAFETNPQVDAKKNRHSWDQTAVLYAVRGVRDYWTLGTGFPQIAEDGKNSWVVSKGNRHYLIAKKSTAEMKKILEDMMVAPPK</sequence>
<dbReference type="GO" id="GO:0016799">
    <property type="term" value="F:hydrolase activity, hydrolyzing N-glycosyl compounds"/>
    <property type="evidence" value="ECO:0007669"/>
    <property type="project" value="InterPro"/>
</dbReference>
<dbReference type="AlphaFoldDB" id="A0A1M5S038"/>
<dbReference type="OrthoDB" id="128573at2"/>
<gene>
    <name evidence="3" type="ORF">SAMN04488109_3678</name>
</gene>
<feature type="chain" id="PRO_5013177922" evidence="1">
    <location>
        <begin position="18"/>
        <end position="320"/>
    </location>
</feature>
<dbReference type="InterPro" id="IPR001910">
    <property type="entry name" value="Inosine/uridine_hydrolase_dom"/>
</dbReference>
<dbReference type="Gene3D" id="3.90.245.10">
    <property type="entry name" value="Ribonucleoside hydrolase-like"/>
    <property type="match status" value="1"/>
</dbReference>
<organism evidence="3 4">
    <name type="scientific">Chryseolinea serpens</name>
    <dbReference type="NCBI Taxonomy" id="947013"/>
    <lineage>
        <taxon>Bacteria</taxon>
        <taxon>Pseudomonadati</taxon>
        <taxon>Bacteroidota</taxon>
        <taxon>Cytophagia</taxon>
        <taxon>Cytophagales</taxon>
        <taxon>Fulvivirgaceae</taxon>
        <taxon>Chryseolinea</taxon>
    </lineage>
</organism>
<dbReference type="RefSeq" id="WP_073136726.1">
    <property type="nucleotide sequence ID" value="NZ_FQWQ01000002.1"/>
</dbReference>
<accession>A0A1M5S038</accession>
<evidence type="ECO:0000313" key="3">
    <source>
        <dbReference type="EMBL" id="SHH31825.1"/>
    </source>
</evidence>
<feature type="signal peptide" evidence="1">
    <location>
        <begin position="1"/>
        <end position="17"/>
    </location>
</feature>
<evidence type="ECO:0000259" key="2">
    <source>
        <dbReference type="Pfam" id="PF01156"/>
    </source>
</evidence>
<evidence type="ECO:0000313" key="4">
    <source>
        <dbReference type="Proteomes" id="UP000184212"/>
    </source>
</evidence>
<dbReference type="STRING" id="947013.SAMN04488109_3678"/>
<dbReference type="Pfam" id="PF01156">
    <property type="entry name" value="IU_nuc_hydro"/>
    <property type="match status" value="1"/>
</dbReference>
<protein>
    <submittedName>
        <fullName evidence="3">Inosine-uridine preferring nucleoside hydrolase</fullName>
    </submittedName>
</protein>
<dbReference type="SUPFAM" id="SSF53590">
    <property type="entry name" value="Nucleoside hydrolase"/>
    <property type="match status" value="1"/>
</dbReference>
<dbReference type="PANTHER" id="PTHR43264:SF1">
    <property type="entry name" value="INOSINE_URIDINE-PREFERRING NUCLEOSIDE HYDROLASE DOMAIN-CONTAINING PROTEIN"/>
    <property type="match status" value="1"/>
</dbReference>
<keyword evidence="1" id="KW-0732">Signal</keyword>
<feature type="domain" description="Inosine/uridine-preferring nucleoside hydrolase" evidence="2">
    <location>
        <begin position="25"/>
        <end position="265"/>
    </location>
</feature>
<dbReference type="InterPro" id="IPR036452">
    <property type="entry name" value="Ribo_hydro-like"/>
</dbReference>
<keyword evidence="4" id="KW-1185">Reference proteome</keyword>
<reference evidence="3 4" key="1">
    <citation type="submission" date="2016-11" db="EMBL/GenBank/DDBJ databases">
        <authorList>
            <person name="Jaros S."/>
            <person name="Januszkiewicz K."/>
            <person name="Wedrychowicz H."/>
        </authorList>
    </citation>
    <scope>NUCLEOTIDE SEQUENCE [LARGE SCALE GENOMIC DNA]</scope>
    <source>
        <strain evidence="3 4">DSM 24574</strain>
    </source>
</reference>
<dbReference type="EMBL" id="FQWQ01000002">
    <property type="protein sequence ID" value="SHH31825.1"/>
    <property type="molecule type" value="Genomic_DNA"/>
</dbReference>
<proteinExistence type="predicted"/>
<dbReference type="Proteomes" id="UP000184212">
    <property type="component" value="Unassembled WGS sequence"/>
</dbReference>
<dbReference type="CDD" id="cd02652">
    <property type="entry name" value="nuc_hydro_2"/>
    <property type="match status" value="1"/>
</dbReference>
<evidence type="ECO:0000256" key="1">
    <source>
        <dbReference type="SAM" id="SignalP"/>
    </source>
</evidence>
<dbReference type="PANTHER" id="PTHR43264">
    <property type="match status" value="1"/>
</dbReference>
<keyword evidence="3" id="KW-0378">Hydrolase</keyword>
<name>A0A1M5S038_9BACT</name>